<dbReference type="AlphaFoldDB" id="X0VBY2"/>
<dbReference type="Pfam" id="PF01687">
    <property type="entry name" value="Flavokinase"/>
    <property type="match status" value="1"/>
</dbReference>
<dbReference type="Gene3D" id="2.40.30.30">
    <property type="entry name" value="Riboflavin kinase-like"/>
    <property type="match status" value="1"/>
</dbReference>
<dbReference type="SUPFAM" id="SSF82114">
    <property type="entry name" value="Riboflavin kinase-like"/>
    <property type="match status" value="1"/>
</dbReference>
<evidence type="ECO:0000256" key="4">
    <source>
        <dbReference type="ARBA" id="ARBA00022679"/>
    </source>
</evidence>
<keyword evidence="4" id="KW-0808">Transferase</keyword>
<protein>
    <recommendedName>
        <fullName evidence="1">riboflavin kinase</fullName>
        <ecNumber evidence="1">2.7.1.26</ecNumber>
    </recommendedName>
</protein>
<dbReference type="UniPathway" id="UPA00277">
    <property type="reaction ID" value="UER00407"/>
</dbReference>
<dbReference type="Gene3D" id="3.40.50.620">
    <property type="entry name" value="HUPs"/>
    <property type="match status" value="1"/>
</dbReference>
<dbReference type="SMART" id="SM00904">
    <property type="entry name" value="Flavokinase"/>
    <property type="match status" value="1"/>
</dbReference>
<evidence type="ECO:0000256" key="1">
    <source>
        <dbReference type="ARBA" id="ARBA00012105"/>
    </source>
</evidence>
<dbReference type="EC" id="2.7.1.26" evidence="1"/>
<dbReference type="GO" id="GO:0005524">
    <property type="term" value="F:ATP binding"/>
    <property type="evidence" value="ECO:0007669"/>
    <property type="project" value="UniProtKB-KW"/>
</dbReference>
<reference evidence="8" key="1">
    <citation type="journal article" date="2014" name="Front. Microbiol.">
        <title>High frequency of phylogenetically diverse reductive dehalogenase-homologous genes in deep subseafloor sedimentary metagenomes.</title>
        <authorList>
            <person name="Kawai M."/>
            <person name="Futagami T."/>
            <person name="Toyoda A."/>
            <person name="Takaki Y."/>
            <person name="Nishi S."/>
            <person name="Hori S."/>
            <person name="Arai W."/>
            <person name="Tsubouchi T."/>
            <person name="Morono Y."/>
            <person name="Uchiyama I."/>
            <person name="Ito T."/>
            <person name="Fujiyama A."/>
            <person name="Inagaki F."/>
            <person name="Takami H."/>
        </authorList>
    </citation>
    <scope>NUCLEOTIDE SEQUENCE</scope>
    <source>
        <strain evidence="8">Expedition CK06-06</strain>
    </source>
</reference>
<dbReference type="InterPro" id="IPR014729">
    <property type="entry name" value="Rossmann-like_a/b/a_fold"/>
</dbReference>
<accession>X0VBY2</accession>
<evidence type="ECO:0000256" key="5">
    <source>
        <dbReference type="ARBA" id="ARBA00022741"/>
    </source>
</evidence>
<sequence length="211" mass="22438">IQPGIVVEGESFNFGSGRTGSVHTLQKLGAEKGFEVSVIDSKEVKLSTGQTVKISSTMIRNLIGSGGVADAAIALGRPYRLAGKVIPGCGKGKQLGFPTANMKPLPQIIPAEGVYAGFVQMGDSFESVCTSKQKFPAAFSIGRSETFGSDNPQAIEAHILAGSVEDLSSKWLAMDFIKHIRSQMKFDSEKELSAQIAKDCEKAKKILTKEG</sequence>
<evidence type="ECO:0000256" key="2">
    <source>
        <dbReference type="ARBA" id="ARBA00022630"/>
    </source>
</evidence>
<evidence type="ECO:0000313" key="8">
    <source>
        <dbReference type="EMBL" id="GAF98100.1"/>
    </source>
</evidence>
<dbReference type="GO" id="GO:0009231">
    <property type="term" value="P:riboflavin biosynthetic process"/>
    <property type="evidence" value="ECO:0007669"/>
    <property type="project" value="InterPro"/>
</dbReference>
<dbReference type="GO" id="GO:0009398">
    <property type="term" value="P:FMN biosynthetic process"/>
    <property type="evidence" value="ECO:0007669"/>
    <property type="project" value="TreeGrafter"/>
</dbReference>
<keyword evidence="5" id="KW-0547">Nucleotide-binding</keyword>
<evidence type="ECO:0000256" key="3">
    <source>
        <dbReference type="ARBA" id="ARBA00022643"/>
    </source>
</evidence>
<proteinExistence type="predicted"/>
<name>X0VBY2_9ZZZZ</name>
<dbReference type="GO" id="GO:0008531">
    <property type="term" value="F:riboflavin kinase activity"/>
    <property type="evidence" value="ECO:0007669"/>
    <property type="project" value="UniProtKB-EC"/>
</dbReference>
<feature type="domain" description="Riboflavin kinase" evidence="7">
    <location>
        <begin position="74"/>
        <end position="208"/>
    </location>
</feature>
<dbReference type="EMBL" id="BARS01016140">
    <property type="protein sequence ID" value="GAF98100.1"/>
    <property type="molecule type" value="Genomic_DNA"/>
</dbReference>
<keyword evidence="3" id="KW-0288">FMN</keyword>
<evidence type="ECO:0000256" key="6">
    <source>
        <dbReference type="ARBA" id="ARBA00022840"/>
    </source>
</evidence>
<dbReference type="GO" id="GO:0006747">
    <property type="term" value="P:FAD biosynthetic process"/>
    <property type="evidence" value="ECO:0007669"/>
    <property type="project" value="UniProtKB-UniPathway"/>
</dbReference>
<dbReference type="InterPro" id="IPR023468">
    <property type="entry name" value="Riboflavin_kinase"/>
</dbReference>
<dbReference type="PANTHER" id="PTHR22749">
    <property type="entry name" value="RIBOFLAVIN KINASE/FMN ADENYLYLTRANSFERASE"/>
    <property type="match status" value="1"/>
</dbReference>
<feature type="non-terminal residue" evidence="8">
    <location>
        <position position="1"/>
    </location>
</feature>
<evidence type="ECO:0000259" key="7">
    <source>
        <dbReference type="SMART" id="SM00904"/>
    </source>
</evidence>
<dbReference type="InterPro" id="IPR015865">
    <property type="entry name" value="Riboflavin_kinase_bac/euk"/>
</dbReference>
<comment type="caution">
    <text evidence="8">The sequence shown here is derived from an EMBL/GenBank/DDBJ whole genome shotgun (WGS) entry which is preliminary data.</text>
</comment>
<organism evidence="8">
    <name type="scientific">marine sediment metagenome</name>
    <dbReference type="NCBI Taxonomy" id="412755"/>
    <lineage>
        <taxon>unclassified sequences</taxon>
        <taxon>metagenomes</taxon>
        <taxon>ecological metagenomes</taxon>
    </lineage>
</organism>
<dbReference type="PANTHER" id="PTHR22749:SF6">
    <property type="entry name" value="RIBOFLAVIN KINASE"/>
    <property type="match status" value="1"/>
</dbReference>
<dbReference type="InterPro" id="IPR023465">
    <property type="entry name" value="Riboflavin_kinase_dom_sf"/>
</dbReference>
<keyword evidence="2" id="KW-0285">Flavoprotein</keyword>
<keyword evidence="6" id="KW-0067">ATP-binding</keyword>
<gene>
    <name evidence="8" type="ORF">S01H1_26616</name>
</gene>